<feature type="compositionally biased region" description="Polar residues" evidence="1">
    <location>
        <begin position="32"/>
        <end position="43"/>
    </location>
</feature>
<gene>
    <name evidence="2" type="ORF">IPOD504_LOCUS11111</name>
</gene>
<evidence type="ECO:0000256" key="1">
    <source>
        <dbReference type="SAM" id="MobiDB-lite"/>
    </source>
</evidence>
<protein>
    <submittedName>
        <fullName evidence="2">Uncharacterized protein</fullName>
    </submittedName>
</protein>
<evidence type="ECO:0000313" key="3">
    <source>
        <dbReference type="Proteomes" id="UP000837857"/>
    </source>
</evidence>
<keyword evidence="3" id="KW-1185">Reference proteome</keyword>
<dbReference type="EMBL" id="OW152839">
    <property type="protein sequence ID" value="CAH2060596.1"/>
    <property type="molecule type" value="Genomic_DNA"/>
</dbReference>
<proteinExistence type="predicted"/>
<evidence type="ECO:0000313" key="2">
    <source>
        <dbReference type="EMBL" id="CAH2060596.1"/>
    </source>
</evidence>
<reference evidence="2" key="1">
    <citation type="submission" date="2022-03" db="EMBL/GenBank/DDBJ databases">
        <authorList>
            <person name="Martin H S."/>
        </authorList>
    </citation>
    <scope>NUCLEOTIDE SEQUENCE</scope>
</reference>
<dbReference type="Proteomes" id="UP000837857">
    <property type="component" value="Chromosome 27"/>
</dbReference>
<feature type="region of interest" description="Disordered" evidence="1">
    <location>
        <begin position="27"/>
        <end position="60"/>
    </location>
</feature>
<sequence length="144" mass="15489">MHPPAKTGRIAQYTHRVGYIRGTMRGCRAGQASPTSARLSRQRPSPSHPPAAVSPSLTDPQRLRPFSGEFLVVAKTSRAFVGLCTPGPTRRSKNADGAKTARFFLPPALFAMSASDVFRQLTAAISLSVRLMTRGGDKCVPLAR</sequence>
<accession>A0ABN8IN92</accession>
<feature type="non-terminal residue" evidence="2">
    <location>
        <position position="144"/>
    </location>
</feature>
<name>A0ABN8IN92_9NEOP</name>
<organism evidence="2 3">
    <name type="scientific">Iphiclides podalirius</name>
    <name type="common">scarce swallowtail</name>
    <dbReference type="NCBI Taxonomy" id="110791"/>
    <lineage>
        <taxon>Eukaryota</taxon>
        <taxon>Metazoa</taxon>
        <taxon>Ecdysozoa</taxon>
        <taxon>Arthropoda</taxon>
        <taxon>Hexapoda</taxon>
        <taxon>Insecta</taxon>
        <taxon>Pterygota</taxon>
        <taxon>Neoptera</taxon>
        <taxon>Endopterygota</taxon>
        <taxon>Lepidoptera</taxon>
        <taxon>Glossata</taxon>
        <taxon>Ditrysia</taxon>
        <taxon>Papilionoidea</taxon>
        <taxon>Papilionidae</taxon>
        <taxon>Papilioninae</taxon>
        <taxon>Iphiclides</taxon>
    </lineage>
</organism>